<dbReference type="InterPro" id="IPR028020">
    <property type="entry name" value="ASX_DEUBAD_dom"/>
</dbReference>
<feature type="compositionally biased region" description="Low complexity" evidence="1">
    <location>
        <begin position="14"/>
        <end position="24"/>
    </location>
</feature>
<proteinExistence type="predicted"/>
<dbReference type="EMBL" id="JANAWD010000268">
    <property type="protein sequence ID" value="KAJ3482547.1"/>
    <property type="molecule type" value="Genomic_DNA"/>
</dbReference>
<dbReference type="Proteomes" id="UP001212997">
    <property type="component" value="Unassembled WGS sequence"/>
</dbReference>
<keyword evidence="4" id="KW-1185">Reference proteome</keyword>
<evidence type="ECO:0000256" key="1">
    <source>
        <dbReference type="SAM" id="MobiDB-lite"/>
    </source>
</evidence>
<feature type="compositionally biased region" description="Polar residues" evidence="1">
    <location>
        <begin position="40"/>
        <end position="50"/>
    </location>
</feature>
<feature type="region of interest" description="Disordered" evidence="1">
    <location>
        <begin position="1"/>
        <end position="50"/>
    </location>
</feature>
<evidence type="ECO:0000313" key="4">
    <source>
        <dbReference type="Proteomes" id="UP001212997"/>
    </source>
</evidence>
<gene>
    <name evidence="3" type="ORF">NLI96_g6902</name>
</gene>
<comment type="caution">
    <text evidence="3">The sequence shown here is derived from an EMBL/GenBank/DDBJ whole genome shotgun (WGS) entry which is preliminary data.</text>
</comment>
<organism evidence="3 4">
    <name type="scientific">Meripilus lineatus</name>
    <dbReference type="NCBI Taxonomy" id="2056292"/>
    <lineage>
        <taxon>Eukaryota</taxon>
        <taxon>Fungi</taxon>
        <taxon>Dikarya</taxon>
        <taxon>Basidiomycota</taxon>
        <taxon>Agaricomycotina</taxon>
        <taxon>Agaricomycetes</taxon>
        <taxon>Polyporales</taxon>
        <taxon>Meripilaceae</taxon>
        <taxon>Meripilus</taxon>
    </lineage>
</organism>
<evidence type="ECO:0000313" key="3">
    <source>
        <dbReference type="EMBL" id="KAJ3482547.1"/>
    </source>
</evidence>
<dbReference type="AlphaFoldDB" id="A0AAD5V012"/>
<accession>A0AAD5V012</accession>
<sequence length="388" mass="43188">MSEGPSTRPRRTRAAPPKVPATVTDGGEPAVAGTKRKARQSNADSSQLDHLLTNSKSKLTTSNISRVLNYENFISLSEDSQKLLCSVLPPVAFSTFRPTVDSTHPSRICSQVSADVMEVEMPTEESELSLPNSEKSPATLDPTIFTNSFFTSASLTFQDHLYSSWLTQKAKEKVETFRQRVHEGAIHAEWKDEAWERENPPHVNKGHLEDRDLVVLVQRSFLRTGDIVVYKRNFPLVGTLVQKDLLVTSVHPGSNAVSFILQPGSTSALPQDQLTIQRPQPKPPTLAIEGIMGTSELEETILDVDGRVSRVERHAHFTAELGSDTSTSVTISPQFTLEAATVVRACRTAKCFRIWRWSEEMRNDVRAQLLQDRGGREIMGTAFYLRCT</sequence>
<dbReference type="Pfam" id="PF13919">
    <property type="entry name" value="ASXH"/>
    <property type="match status" value="1"/>
</dbReference>
<evidence type="ECO:0000259" key="2">
    <source>
        <dbReference type="Pfam" id="PF13919"/>
    </source>
</evidence>
<name>A0AAD5V012_9APHY</name>
<protein>
    <recommendedName>
        <fullName evidence="2">ASX DEUBAD domain-containing protein</fullName>
    </recommendedName>
</protein>
<reference evidence="3" key="1">
    <citation type="submission" date="2022-07" db="EMBL/GenBank/DDBJ databases">
        <title>Genome Sequence of Physisporinus lineatus.</title>
        <authorList>
            <person name="Buettner E."/>
        </authorList>
    </citation>
    <scope>NUCLEOTIDE SEQUENCE</scope>
    <source>
        <strain evidence="3">VT162</strain>
    </source>
</reference>
<feature type="domain" description="ASX DEUBAD" evidence="2">
    <location>
        <begin position="37"/>
        <end position="199"/>
    </location>
</feature>